<dbReference type="InterPro" id="IPR007470">
    <property type="entry name" value="HemX"/>
</dbReference>
<dbReference type="Proteomes" id="UP000241193">
    <property type="component" value="Unassembled WGS sequence"/>
</dbReference>
<dbReference type="AlphaFoldDB" id="A0A2T4IHG1"/>
<reference evidence="3 4" key="1">
    <citation type="submission" date="2018-03" db="EMBL/GenBank/DDBJ databases">
        <authorList>
            <person name="Keele B.F."/>
        </authorList>
    </citation>
    <scope>NUCLEOTIDE SEQUENCE [LARGE SCALE GENOMIC DNA]</scope>
    <source>
        <strain evidence="3 4">D20</strain>
    </source>
</reference>
<sequence>MKEEIPALTQPPLKGAEESTPPPAPDAGSAAAPPPAREAQAARRGASLWPAVLAVLALAVGALGLWQGWQAGTGGKSLRDELASRLAAVEGIGNEARTLARQQQETLIQQQGKLGALEAKLAATEGQAAALEALYQEFSRSREDRVMAEIEQAVTIAGQQLQLAGNVEAALIALQGAEARLALQDRGQLIALRRAVGRDIEALRALPQVDVQGLALRLERLQERVDVLPLAYAGELPAEVAGDAAAEADAPSFESRPLDFLATLGLDLWRELKTLVRVERLDQSEPVLMAPAQSTFLRENVKIRLLTARLALLARDGRTYAADLAQARGWMERFFDLRDAAVQAAVADLAALEATPVVTEQITTLESMAALRLLQARAAEGGVVATPPAAGSTSAADER</sequence>
<dbReference type="OrthoDB" id="9787650at2"/>
<keyword evidence="2" id="KW-0812">Transmembrane</keyword>
<evidence type="ECO:0000256" key="2">
    <source>
        <dbReference type="SAM" id="Phobius"/>
    </source>
</evidence>
<dbReference type="Pfam" id="PF04375">
    <property type="entry name" value="HemX"/>
    <property type="match status" value="1"/>
</dbReference>
<evidence type="ECO:0008006" key="5">
    <source>
        <dbReference type="Google" id="ProtNLM"/>
    </source>
</evidence>
<feature type="compositionally biased region" description="Low complexity" evidence="1">
    <location>
        <begin position="26"/>
        <end position="42"/>
    </location>
</feature>
<dbReference type="PANTHER" id="PTHR38043">
    <property type="entry name" value="PROTEIN HEMX"/>
    <property type="match status" value="1"/>
</dbReference>
<protein>
    <recommendedName>
        <fullName evidence="5">Uroporphyrin-3 C-methyltransferase</fullName>
    </recommendedName>
</protein>
<dbReference type="RefSeq" id="WP_107492402.1">
    <property type="nucleotide sequence ID" value="NZ_PZKC01000003.1"/>
</dbReference>
<proteinExistence type="predicted"/>
<organism evidence="3 4">
    <name type="scientific">Pseudothauera lacus</name>
    <dbReference type="NCBI Taxonomy" id="2136175"/>
    <lineage>
        <taxon>Bacteria</taxon>
        <taxon>Pseudomonadati</taxon>
        <taxon>Pseudomonadota</taxon>
        <taxon>Betaproteobacteria</taxon>
        <taxon>Rhodocyclales</taxon>
        <taxon>Zoogloeaceae</taxon>
        <taxon>Pseudothauera</taxon>
    </lineage>
</organism>
<reference evidence="3 4" key="2">
    <citation type="submission" date="2018-04" db="EMBL/GenBank/DDBJ databases">
        <title>Thauera lacus sp. nov., isolated from an saline lake in Inner Mongolia, China.</title>
        <authorList>
            <person name="Liang Q.-Y."/>
        </authorList>
    </citation>
    <scope>NUCLEOTIDE SEQUENCE [LARGE SCALE GENOMIC DNA]</scope>
    <source>
        <strain evidence="3 4">D20</strain>
    </source>
</reference>
<gene>
    <name evidence="3" type="ORF">C8261_04045</name>
</gene>
<accession>A0A2T4IHG1</accession>
<evidence type="ECO:0000313" key="3">
    <source>
        <dbReference type="EMBL" id="PTD97200.1"/>
    </source>
</evidence>
<keyword evidence="4" id="KW-1185">Reference proteome</keyword>
<keyword evidence="2" id="KW-1133">Transmembrane helix</keyword>
<comment type="caution">
    <text evidence="3">The sequence shown here is derived from an EMBL/GenBank/DDBJ whole genome shotgun (WGS) entry which is preliminary data.</text>
</comment>
<dbReference type="EMBL" id="PZKC01000003">
    <property type="protein sequence ID" value="PTD97200.1"/>
    <property type="molecule type" value="Genomic_DNA"/>
</dbReference>
<dbReference type="PANTHER" id="PTHR38043:SF1">
    <property type="entry name" value="PROTEIN HEMX"/>
    <property type="match status" value="1"/>
</dbReference>
<feature type="region of interest" description="Disordered" evidence="1">
    <location>
        <begin position="1"/>
        <end position="42"/>
    </location>
</feature>
<name>A0A2T4IHG1_9RHOO</name>
<keyword evidence="2" id="KW-0472">Membrane</keyword>
<feature type="transmembrane region" description="Helical" evidence="2">
    <location>
        <begin position="47"/>
        <end position="69"/>
    </location>
</feature>
<evidence type="ECO:0000256" key="1">
    <source>
        <dbReference type="SAM" id="MobiDB-lite"/>
    </source>
</evidence>
<evidence type="ECO:0000313" key="4">
    <source>
        <dbReference type="Proteomes" id="UP000241193"/>
    </source>
</evidence>